<dbReference type="Proteomes" id="UP000697998">
    <property type="component" value="Unassembled WGS sequence"/>
</dbReference>
<protein>
    <submittedName>
        <fullName evidence="1">Uncharacterized protein</fullName>
    </submittedName>
</protein>
<accession>A0A935Q0K2</accession>
<evidence type="ECO:0000313" key="1">
    <source>
        <dbReference type="EMBL" id="MBK7676810.1"/>
    </source>
</evidence>
<dbReference type="AlphaFoldDB" id="A0A935Q0K2"/>
<evidence type="ECO:0000313" key="2">
    <source>
        <dbReference type="Proteomes" id="UP000697998"/>
    </source>
</evidence>
<name>A0A935Q0K2_9PROT</name>
<reference evidence="1 2" key="1">
    <citation type="submission" date="2020-10" db="EMBL/GenBank/DDBJ databases">
        <title>Connecting structure to function with the recovery of over 1000 high-quality activated sludge metagenome-assembled genomes encoding full-length rRNA genes using long-read sequencing.</title>
        <authorList>
            <person name="Singleton C.M."/>
            <person name="Petriglieri F."/>
            <person name="Kristensen J.M."/>
            <person name="Kirkegaard R.H."/>
            <person name="Michaelsen T.Y."/>
            <person name="Andersen M.H."/>
            <person name="Karst S.M."/>
            <person name="Dueholm M.S."/>
            <person name="Nielsen P.H."/>
            <person name="Albertsen M."/>
        </authorList>
    </citation>
    <scope>NUCLEOTIDE SEQUENCE [LARGE SCALE GENOMIC DNA]</scope>
    <source>
        <strain evidence="1">EsbW_18-Q3-R4-48_BATAC.285</strain>
    </source>
</reference>
<dbReference type="EMBL" id="JADJMH010000026">
    <property type="protein sequence ID" value="MBK7676810.1"/>
    <property type="molecule type" value="Genomic_DNA"/>
</dbReference>
<organism evidence="1 2">
    <name type="scientific">Candidatus Accumulibacter proximus</name>
    <dbReference type="NCBI Taxonomy" id="2954385"/>
    <lineage>
        <taxon>Bacteria</taxon>
        <taxon>Pseudomonadati</taxon>
        <taxon>Pseudomonadota</taxon>
        <taxon>Betaproteobacteria</taxon>
        <taxon>Candidatus Accumulibacter</taxon>
    </lineage>
</organism>
<comment type="caution">
    <text evidence="1">The sequence shown here is derived from an EMBL/GenBank/DDBJ whole genome shotgun (WGS) entry which is preliminary data.</text>
</comment>
<gene>
    <name evidence="1" type="ORF">IPJ27_19755</name>
</gene>
<sequence>MHEGTIRILNNLVPWAFYPITAADFHRRHLPEGALGGRRERVLHAGADRRA</sequence>
<proteinExistence type="predicted"/>